<dbReference type="EMBL" id="WKJK01000001">
    <property type="protein sequence ID" value="MRW88672.1"/>
    <property type="molecule type" value="Genomic_DNA"/>
</dbReference>
<keyword evidence="6" id="KW-1185">Reference proteome</keyword>
<dbReference type="Gene3D" id="1.10.10.10">
    <property type="entry name" value="Winged helix-like DNA-binding domain superfamily/Winged helix DNA-binding domain"/>
    <property type="match status" value="1"/>
</dbReference>
<evidence type="ECO:0000256" key="2">
    <source>
        <dbReference type="ARBA" id="ARBA00023125"/>
    </source>
</evidence>
<comment type="caution">
    <text evidence="5">The sequence shown here is derived from an EMBL/GenBank/DDBJ whole genome shotgun (WGS) entry which is preliminary data.</text>
</comment>
<evidence type="ECO:0000313" key="5">
    <source>
        <dbReference type="EMBL" id="MRW88672.1"/>
    </source>
</evidence>
<dbReference type="PANTHER" id="PTHR33164">
    <property type="entry name" value="TRANSCRIPTIONAL REGULATOR, MARR FAMILY"/>
    <property type="match status" value="1"/>
</dbReference>
<gene>
    <name evidence="5" type="ORF">GJ699_01575</name>
</gene>
<keyword evidence="2" id="KW-0238">DNA-binding</keyword>
<sequence length="144" mass="16063">MSSIEERFSAALHGTARAWRLAIDRRLKHLGLSQASWMAIALTAKETEPPSQTKLATRAGVEDPTMVATVDRLVKAGYMVRTPSATDRRVKLLSLTPAGQEIYQTVWQEADTLRRELLGNVDPEMLRNVTLFLEAIQTNIESQS</sequence>
<dbReference type="SMART" id="SM00347">
    <property type="entry name" value="HTH_MARR"/>
    <property type="match status" value="1"/>
</dbReference>
<dbReference type="GO" id="GO:0003677">
    <property type="term" value="F:DNA binding"/>
    <property type="evidence" value="ECO:0007669"/>
    <property type="project" value="UniProtKB-KW"/>
</dbReference>
<dbReference type="Pfam" id="PF01047">
    <property type="entry name" value="MarR"/>
    <property type="match status" value="1"/>
</dbReference>
<keyword evidence="1" id="KW-0805">Transcription regulation</keyword>
<dbReference type="PROSITE" id="PS50995">
    <property type="entry name" value="HTH_MARR_2"/>
    <property type="match status" value="1"/>
</dbReference>
<dbReference type="InterPro" id="IPR036390">
    <property type="entry name" value="WH_DNA-bd_sf"/>
</dbReference>
<dbReference type="Proteomes" id="UP000433309">
    <property type="component" value="Unassembled WGS sequence"/>
</dbReference>
<dbReference type="SUPFAM" id="SSF46785">
    <property type="entry name" value="Winged helix' DNA-binding domain"/>
    <property type="match status" value="1"/>
</dbReference>
<feature type="domain" description="HTH marR-type" evidence="4">
    <location>
        <begin position="5"/>
        <end position="138"/>
    </location>
</feature>
<dbReference type="InterPro" id="IPR039422">
    <property type="entry name" value="MarR/SlyA-like"/>
</dbReference>
<protein>
    <submittedName>
        <fullName evidence="5">MarR family transcriptional regulator</fullName>
    </submittedName>
</protein>
<organism evidence="5 6">
    <name type="scientific">Duganella guangzhouensis</name>
    <dbReference type="NCBI Taxonomy" id="2666084"/>
    <lineage>
        <taxon>Bacteria</taxon>
        <taxon>Pseudomonadati</taxon>
        <taxon>Pseudomonadota</taxon>
        <taxon>Betaproteobacteria</taxon>
        <taxon>Burkholderiales</taxon>
        <taxon>Oxalobacteraceae</taxon>
        <taxon>Telluria group</taxon>
        <taxon>Duganella</taxon>
    </lineage>
</organism>
<dbReference type="PANTHER" id="PTHR33164:SF64">
    <property type="entry name" value="TRANSCRIPTIONAL REGULATOR SLYA"/>
    <property type="match status" value="1"/>
</dbReference>
<dbReference type="PRINTS" id="PR00598">
    <property type="entry name" value="HTHMARR"/>
</dbReference>
<dbReference type="AlphaFoldDB" id="A0A6I2KTH8"/>
<evidence type="ECO:0000313" key="6">
    <source>
        <dbReference type="Proteomes" id="UP000433309"/>
    </source>
</evidence>
<evidence type="ECO:0000256" key="3">
    <source>
        <dbReference type="ARBA" id="ARBA00023163"/>
    </source>
</evidence>
<proteinExistence type="predicted"/>
<dbReference type="GO" id="GO:0006950">
    <property type="term" value="P:response to stress"/>
    <property type="evidence" value="ECO:0007669"/>
    <property type="project" value="TreeGrafter"/>
</dbReference>
<dbReference type="InterPro" id="IPR000835">
    <property type="entry name" value="HTH_MarR-typ"/>
</dbReference>
<dbReference type="GO" id="GO:0003700">
    <property type="term" value="F:DNA-binding transcription factor activity"/>
    <property type="evidence" value="ECO:0007669"/>
    <property type="project" value="InterPro"/>
</dbReference>
<name>A0A6I2KTH8_9BURK</name>
<dbReference type="RefSeq" id="WP_154372438.1">
    <property type="nucleotide sequence ID" value="NZ_WKJK01000001.1"/>
</dbReference>
<evidence type="ECO:0000259" key="4">
    <source>
        <dbReference type="PROSITE" id="PS50995"/>
    </source>
</evidence>
<dbReference type="InterPro" id="IPR036388">
    <property type="entry name" value="WH-like_DNA-bd_sf"/>
</dbReference>
<evidence type="ECO:0000256" key="1">
    <source>
        <dbReference type="ARBA" id="ARBA00023015"/>
    </source>
</evidence>
<keyword evidence="3" id="KW-0804">Transcription</keyword>
<reference evidence="5 6" key="1">
    <citation type="submission" date="2019-11" db="EMBL/GenBank/DDBJ databases">
        <title>Novel species isolated from a subtropical stream in China.</title>
        <authorList>
            <person name="Lu H."/>
        </authorList>
    </citation>
    <scope>NUCLEOTIDE SEQUENCE [LARGE SCALE GENOMIC DNA]</scope>
    <source>
        <strain evidence="5 6">FT80W</strain>
    </source>
</reference>
<accession>A0A6I2KTH8</accession>